<dbReference type="GO" id="GO:0051213">
    <property type="term" value="F:dioxygenase activity"/>
    <property type="evidence" value="ECO:0007669"/>
    <property type="project" value="UniProtKB-KW"/>
</dbReference>
<keyword evidence="2" id="KW-0479">Metal-binding</keyword>
<name>A0A0H4VEJ4_9SPHN</name>
<evidence type="ECO:0000256" key="4">
    <source>
        <dbReference type="ARBA" id="ARBA00023014"/>
    </source>
</evidence>
<evidence type="ECO:0000313" key="7">
    <source>
        <dbReference type="Proteomes" id="UP000059113"/>
    </source>
</evidence>
<sequence length="97" mass="10489">MRFLPEGSEDAIAVCNSEGEFYAISDRCSHGNWSLAEGIIENCHLECVLHGSAFDLKTGWPDKLPATKPVKVFDVKVEDGAVLVDLSSGRISDQGAH</sequence>
<reference evidence="6" key="2">
    <citation type="submission" date="2016-04" db="EMBL/GenBank/DDBJ databases">
        <authorList>
            <person name="Evans L.H."/>
            <person name="Alamgir A."/>
            <person name="Owens N."/>
            <person name="Weber N.D."/>
            <person name="Virtaneva K."/>
            <person name="Barbian K."/>
            <person name="Babar A."/>
            <person name="Rosenke K."/>
        </authorList>
    </citation>
    <scope>NUCLEOTIDE SEQUENCE</scope>
    <source>
        <strain evidence="6">S21-N3</strain>
    </source>
</reference>
<keyword evidence="6" id="KW-0560">Oxidoreductase</keyword>
<dbReference type="EMBL" id="CP011310">
    <property type="protein sequence ID" value="AKQ41246.1"/>
    <property type="molecule type" value="Genomic_DNA"/>
</dbReference>
<keyword evidence="6" id="KW-0223">Dioxygenase</keyword>
<keyword evidence="7" id="KW-1185">Reference proteome</keyword>
<dbReference type="GO" id="GO:0046872">
    <property type="term" value="F:metal ion binding"/>
    <property type="evidence" value="ECO:0007669"/>
    <property type="project" value="UniProtKB-KW"/>
</dbReference>
<dbReference type="SUPFAM" id="SSF50022">
    <property type="entry name" value="ISP domain"/>
    <property type="match status" value="1"/>
</dbReference>
<dbReference type="STRING" id="1648404.CP97_03095"/>
<dbReference type="PANTHER" id="PTHR21496">
    <property type="entry name" value="FERREDOXIN-RELATED"/>
    <property type="match status" value="1"/>
</dbReference>
<dbReference type="Proteomes" id="UP000059113">
    <property type="component" value="Chromosome"/>
</dbReference>
<gene>
    <name evidence="6" type="ORF">CP97_03095</name>
</gene>
<organism evidence="6 7">
    <name type="scientific">Aurantiacibacter atlanticus</name>
    <dbReference type="NCBI Taxonomy" id="1648404"/>
    <lineage>
        <taxon>Bacteria</taxon>
        <taxon>Pseudomonadati</taxon>
        <taxon>Pseudomonadota</taxon>
        <taxon>Alphaproteobacteria</taxon>
        <taxon>Sphingomonadales</taxon>
        <taxon>Erythrobacteraceae</taxon>
        <taxon>Aurantiacibacter</taxon>
    </lineage>
</organism>
<keyword evidence="1" id="KW-0001">2Fe-2S</keyword>
<dbReference type="KEGG" id="ery:CP97_03095"/>
<evidence type="ECO:0000259" key="5">
    <source>
        <dbReference type="PROSITE" id="PS51296"/>
    </source>
</evidence>
<dbReference type="Gene3D" id="2.102.10.10">
    <property type="entry name" value="Rieske [2Fe-2S] iron-sulphur domain"/>
    <property type="match status" value="1"/>
</dbReference>
<dbReference type="PROSITE" id="PS51296">
    <property type="entry name" value="RIESKE"/>
    <property type="match status" value="1"/>
</dbReference>
<dbReference type="PANTHER" id="PTHR21496:SF23">
    <property type="entry name" value="3-PHENYLPROPIONATE_CINNAMIC ACID DIOXYGENASE FERREDOXIN SUBUNIT"/>
    <property type="match status" value="1"/>
</dbReference>
<keyword evidence="4" id="KW-0411">Iron-sulfur</keyword>
<evidence type="ECO:0000256" key="2">
    <source>
        <dbReference type="ARBA" id="ARBA00022723"/>
    </source>
</evidence>
<dbReference type="InterPro" id="IPR036922">
    <property type="entry name" value="Rieske_2Fe-2S_sf"/>
</dbReference>
<dbReference type="AlphaFoldDB" id="A0A0H4VEJ4"/>
<dbReference type="InterPro" id="IPR017941">
    <property type="entry name" value="Rieske_2Fe-2S"/>
</dbReference>
<protein>
    <submittedName>
        <fullName evidence="6">Ferredoxin subunit of phenylpropionate dioxygenase</fullName>
    </submittedName>
</protein>
<dbReference type="Pfam" id="PF00355">
    <property type="entry name" value="Rieske"/>
    <property type="match status" value="1"/>
</dbReference>
<feature type="domain" description="Rieske" evidence="5">
    <location>
        <begin position="1"/>
        <end position="84"/>
    </location>
</feature>
<dbReference type="CDD" id="cd03528">
    <property type="entry name" value="Rieske_RO_ferredoxin"/>
    <property type="match status" value="1"/>
</dbReference>
<proteinExistence type="predicted"/>
<evidence type="ECO:0000256" key="1">
    <source>
        <dbReference type="ARBA" id="ARBA00022714"/>
    </source>
</evidence>
<dbReference type="OrthoDB" id="9800167at2"/>
<evidence type="ECO:0000313" key="6">
    <source>
        <dbReference type="EMBL" id="AKQ41246.1"/>
    </source>
</evidence>
<keyword evidence="3" id="KW-0408">Iron</keyword>
<reference evidence="6" key="1">
    <citation type="journal article" date="2015" name="Int. J. Syst. Evol. Microbiol.">
        <title>Erythrobacter atlanticus sp. nov., a bacterium from ocean sediment able to degrade polycyclic aromatic hydrocarbons.</title>
        <authorList>
            <person name="Zhuang L."/>
            <person name="Liu Y."/>
            <person name="Wang L."/>
            <person name="Wang W."/>
            <person name="Shao Z."/>
        </authorList>
    </citation>
    <scope>NUCLEOTIDE SEQUENCE [LARGE SCALE GENOMIC DNA]</scope>
    <source>
        <strain evidence="6">S21-N3</strain>
    </source>
</reference>
<dbReference type="GO" id="GO:0051537">
    <property type="term" value="F:2 iron, 2 sulfur cluster binding"/>
    <property type="evidence" value="ECO:0007669"/>
    <property type="project" value="UniProtKB-KW"/>
</dbReference>
<dbReference type="PATRIC" id="fig|1648404.4.peg.655"/>
<accession>A0A0H4VEJ4</accession>
<evidence type="ECO:0000256" key="3">
    <source>
        <dbReference type="ARBA" id="ARBA00023004"/>
    </source>
</evidence>